<keyword evidence="4" id="KW-0963">Cytoplasm</keyword>
<dbReference type="eggNOG" id="COG0802">
    <property type="taxonomic scope" value="Bacteria"/>
</dbReference>
<evidence type="ECO:0000256" key="8">
    <source>
        <dbReference type="ARBA" id="ARBA00022840"/>
    </source>
</evidence>
<comment type="caution">
    <text evidence="11">The sequence shown here is derived from an EMBL/GenBank/DDBJ whole genome shotgun (WGS) entry which is preliminary data.</text>
</comment>
<dbReference type="OrthoDB" id="9815896at2"/>
<dbReference type="PANTHER" id="PTHR33540:SF2">
    <property type="entry name" value="TRNA THREONYLCARBAMOYLADENOSINE BIOSYNTHESIS PROTEIN TSAE"/>
    <property type="match status" value="1"/>
</dbReference>
<keyword evidence="8" id="KW-0067">ATP-binding</keyword>
<dbReference type="GO" id="GO:0046872">
    <property type="term" value="F:metal ion binding"/>
    <property type="evidence" value="ECO:0007669"/>
    <property type="project" value="UniProtKB-KW"/>
</dbReference>
<keyword evidence="11" id="KW-0808">Transferase</keyword>
<keyword evidence="6" id="KW-0479">Metal-binding</keyword>
<gene>
    <name evidence="11" type="ORF">ALO_08745</name>
</gene>
<dbReference type="GO" id="GO:0005524">
    <property type="term" value="F:ATP binding"/>
    <property type="evidence" value="ECO:0007669"/>
    <property type="project" value="UniProtKB-KW"/>
</dbReference>
<dbReference type="Gene3D" id="3.40.50.300">
    <property type="entry name" value="P-loop containing nucleotide triphosphate hydrolases"/>
    <property type="match status" value="1"/>
</dbReference>
<dbReference type="Proteomes" id="UP000003240">
    <property type="component" value="Unassembled WGS sequence"/>
</dbReference>
<sequence>MLRYYTSTSDETFSFGREFAQLLQDGDILCLSGDLGAGKTLLAQGIAAGLGIEVEITSPTFTVLDVYQGRYTLYHYDWYRLAVPEELQDIGFEEYSGVGSITLIEWADKFPSALPDAYLWIILDAGPEPNSRSITLKPQGGRYETLLKEWTAIADTRFRHDHAGI</sequence>
<dbReference type="PANTHER" id="PTHR33540">
    <property type="entry name" value="TRNA THREONYLCARBAMOYLADENOSINE BIOSYNTHESIS PROTEIN TSAE"/>
    <property type="match status" value="1"/>
</dbReference>
<protein>
    <recommendedName>
        <fullName evidence="3">tRNA threonylcarbamoyladenosine biosynthesis protein TsaE</fullName>
    </recommendedName>
    <alternativeName>
        <fullName evidence="10">t(6)A37 threonylcarbamoyladenosine biosynthesis protein TsaE</fullName>
    </alternativeName>
</protein>
<organism evidence="11 12">
    <name type="scientific">Acetonema longum DSM 6540</name>
    <dbReference type="NCBI Taxonomy" id="1009370"/>
    <lineage>
        <taxon>Bacteria</taxon>
        <taxon>Bacillati</taxon>
        <taxon>Bacillota</taxon>
        <taxon>Negativicutes</taxon>
        <taxon>Acetonemataceae</taxon>
        <taxon>Acetonema</taxon>
    </lineage>
</organism>
<dbReference type="GO" id="GO:0016301">
    <property type="term" value="F:kinase activity"/>
    <property type="evidence" value="ECO:0007669"/>
    <property type="project" value="UniProtKB-KW"/>
</dbReference>
<evidence type="ECO:0000256" key="2">
    <source>
        <dbReference type="ARBA" id="ARBA00007599"/>
    </source>
</evidence>
<dbReference type="NCBIfam" id="TIGR00150">
    <property type="entry name" value="T6A_YjeE"/>
    <property type="match status" value="1"/>
</dbReference>
<dbReference type="Pfam" id="PF02367">
    <property type="entry name" value="TsaE"/>
    <property type="match status" value="1"/>
</dbReference>
<comment type="similarity">
    <text evidence="2">Belongs to the TsaE family.</text>
</comment>
<dbReference type="SUPFAM" id="SSF52540">
    <property type="entry name" value="P-loop containing nucleoside triphosphate hydrolases"/>
    <property type="match status" value="1"/>
</dbReference>
<keyword evidence="7" id="KW-0547">Nucleotide-binding</keyword>
<dbReference type="EMBL" id="AFGF01000066">
    <property type="protein sequence ID" value="EGO64283.1"/>
    <property type="molecule type" value="Genomic_DNA"/>
</dbReference>
<name>F7NI51_9FIRM</name>
<reference evidence="11 12" key="1">
    <citation type="journal article" date="2011" name="EMBO J.">
        <title>Structural diversity of bacterial flagellar motors.</title>
        <authorList>
            <person name="Chen S."/>
            <person name="Beeby M."/>
            <person name="Murphy G.E."/>
            <person name="Leadbetter J.R."/>
            <person name="Hendrixson D.R."/>
            <person name="Briegel A."/>
            <person name="Li Z."/>
            <person name="Shi J."/>
            <person name="Tocheva E.I."/>
            <person name="Muller A."/>
            <person name="Dobro M.J."/>
            <person name="Jensen G.J."/>
        </authorList>
    </citation>
    <scope>NUCLEOTIDE SEQUENCE [LARGE SCALE GENOMIC DNA]</scope>
    <source>
        <strain evidence="11 12">DSM 6540</strain>
    </source>
</reference>
<evidence type="ECO:0000256" key="6">
    <source>
        <dbReference type="ARBA" id="ARBA00022723"/>
    </source>
</evidence>
<evidence type="ECO:0000256" key="10">
    <source>
        <dbReference type="ARBA" id="ARBA00032441"/>
    </source>
</evidence>
<evidence type="ECO:0000256" key="1">
    <source>
        <dbReference type="ARBA" id="ARBA00004496"/>
    </source>
</evidence>
<dbReference type="InterPro" id="IPR003442">
    <property type="entry name" value="T6A_TsaE"/>
</dbReference>
<keyword evidence="11" id="KW-0418">Kinase</keyword>
<evidence type="ECO:0000256" key="9">
    <source>
        <dbReference type="ARBA" id="ARBA00022842"/>
    </source>
</evidence>
<keyword evidence="12" id="KW-1185">Reference proteome</keyword>
<dbReference type="AlphaFoldDB" id="F7NI51"/>
<evidence type="ECO:0000313" key="11">
    <source>
        <dbReference type="EMBL" id="EGO64283.1"/>
    </source>
</evidence>
<dbReference type="STRING" id="1009370.ALO_08745"/>
<evidence type="ECO:0000256" key="4">
    <source>
        <dbReference type="ARBA" id="ARBA00022490"/>
    </source>
</evidence>
<dbReference type="InterPro" id="IPR027417">
    <property type="entry name" value="P-loop_NTPase"/>
</dbReference>
<keyword evidence="5" id="KW-0819">tRNA processing</keyword>
<dbReference type="GO" id="GO:0005737">
    <property type="term" value="C:cytoplasm"/>
    <property type="evidence" value="ECO:0007669"/>
    <property type="project" value="UniProtKB-SubCell"/>
</dbReference>
<accession>F7NI51</accession>
<comment type="subcellular location">
    <subcellularLocation>
        <location evidence="1">Cytoplasm</location>
    </subcellularLocation>
</comment>
<evidence type="ECO:0000256" key="5">
    <source>
        <dbReference type="ARBA" id="ARBA00022694"/>
    </source>
</evidence>
<evidence type="ECO:0000313" key="12">
    <source>
        <dbReference type="Proteomes" id="UP000003240"/>
    </source>
</evidence>
<dbReference type="GO" id="GO:0002949">
    <property type="term" value="P:tRNA threonylcarbamoyladenosine modification"/>
    <property type="evidence" value="ECO:0007669"/>
    <property type="project" value="InterPro"/>
</dbReference>
<proteinExistence type="inferred from homology"/>
<evidence type="ECO:0000256" key="7">
    <source>
        <dbReference type="ARBA" id="ARBA00022741"/>
    </source>
</evidence>
<dbReference type="RefSeq" id="WP_004094742.1">
    <property type="nucleotide sequence ID" value="NZ_AFGF01000066.1"/>
</dbReference>
<evidence type="ECO:0000256" key="3">
    <source>
        <dbReference type="ARBA" id="ARBA00019010"/>
    </source>
</evidence>
<keyword evidence="9" id="KW-0460">Magnesium</keyword>